<dbReference type="GO" id="GO:0008745">
    <property type="term" value="F:N-acetylmuramoyl-L-alanine amidase activity"/>
    <property type="evidence" value="ECO:0007669"/>
    <property type="project" value="InterPro"/>
</dbReference>
<dbReference type="Proteomes" id="UP000190080">
    <property type="component" value="Unassembled WGS sequence"/>
</dbReference>
<keyword evidence="3" id="KW-1185">Reference proteome</keyword>
<protein>
    <submittedName>
        <fullName evidence="2">N-acetylmuramoyl-L-alanine amidase</fullName>
    </submittedName>
</protein>
<dbReference type="Gene3D" id="3.40.630.40">
    <property type="entry name" value="Zn-dependent exopeptidases"/>
    <property type="match status" value="1"/>
</dbReference>
<dbReference type="SUPFAM" id="SSF53187">
    <property type="entry name" value="Zn-dependent exopeptidases"/>
    <property type="match status" value="1"/>
</dbReference>
<proteinExistence type="predicted"/>
<dbReference type="GO" id="GO:0009253">
    <property type="term" value="P:peptidoglycan catabolic process"/>
    <property type="evidence" value="ECO:0007669"/>
    <property type="project" value="InterPro"/>
</dbReference>
<dbReference type="STRING" id="1450648.CLORY_36110"/>
<accession>A0A1V4IEH7</accession>
<reference evidence="2 3" key="1">
    <citation type="submission" date="2017-03" db="EMBL/GenBank/DDBJ databases">
        <title>Genome sequence of Clostridium oryzae DSM 28571.</title>
        <authorList>
            <person name="Poehlein A."/>
            <person name="Daniel R."/>
        </authorList>
    </citation>
    <scope>NUCLEOTIDE SEQUENCE [LARGE SCALE GENOMIC DNA]</scope>
    <source>
        <strain evidence="2 3">DSM 28571</strain>
    </source>
</reference>
<comment type="caution">
    <text evidence="2">The sequence shown here is derived from an EMBL/GenBank/DDBJ whole genome shotgun (WGS) entry which is preliminary data.</text>
</comment>
<organism evidence="2 3">
    <name type="scientific">Clostridium oryzae</name>
    <dbReference type="NCBI Taxonomy" id="1450648"/>
    <lineage>
        <taxon>Bacteria</taxon>
        <taxon>Bacillati</taxon>
        <taxon>Bacillota</taxon>
        <taxon>Clostridia</taxon>
        <taxon>Eubacteriales</taxon>
        <taxon>Clostridiaceae</taxon>
        <taxon>Clostridium</taxon>
    </lineage>
</organism>
<evidence type="ECO:0000259" key="1">
    <source>
        <dbReference type="Pfam" id="PF01520"/>
    </source>
</evidence>
<gene>
    <name evidence="2" type="ORF">CLORY_36110</name>
</gene>
<dbReference type="RefSeq" id="WP_079427075.1">
    <property type="nucleotide sequence ID" value="NZ_MZGV01000057.1"/>
</dbReference>
<dbReference type="InterPro" id="IPR002508">
    <property type="entry name" value="MurNAc-LAA_cat"/>
</dbReference>
<feature type="domain" description="MurNAc-LAA" evidence="1">
    <location>
        <begin position="20"/>
        <end position="126"/>
    </location>
</feature>
<evidence type="ECO:0000313" key="3">
    <source>
        <dbReference type="Proteomes" id="UP000190080"/>
    </source>
</evidence>
<name>A0A1V4IEH7_9CLOT</name>
<evidence type="ECO:0000313" key="2">
    <source>
        <dbReference type="EMBL" id="OPJ58381.1"/>
    </source>
</evidence>
<dbReference type="OrthoDB" id="5344211at2"/>
<dbReference type="EMBL" id="MZGV01000057">
    <property type="protein sequence ID" value="OPJ58381.1"/>
    <property type="molecule type" value="Genomic_DNA"/>
</dbReference>
<dbReference type="AlphaFoldDB" id="A0A1V4IEH7"/>
<dbReference type="Pfam" id="PF01520">
    <property type="entry name" value="Amidase_3"/>
    <property type="match status" value="1"/>
</dbReference>
<sequence>MKIAILSRCNNNDNDGKACKKIIQYLKKAGNEVFEITPENVLTGDEDLQSQISKASGWGAELIIFCHLNFQSKEGCKIVYNKASKVTRKYAIKVAAFIESLGFINRGVKQDLQIANTKLPIIMIEPLI</sequence>